<sequence length="95" mass="10661">MKNNLPNSKNTMRTQPASAIQNEVIKIISRTKEIKPSRLHTNANLSKFGFDTVDVVDIILELEKNFHIVIPDEVKIDTVGDFVNYVSSHTPEPAS</sequence>
<dbReference type="Gene3D" id="1.10.1200.10">
    <property type="entry name" value="ACP-like"/>
    <property type="match status" value="1"/>
</dbReference>
<comment type="caution">
    <text evidence="4">The sequence shown here is derived from an EMBL/GenBank/DDBJ whole genome shotgun (WGS) entry which is preliminary data.</text>
</comment>
<dbReference type="PANTHER" id="PTHR20863:SF76">
    <property type="entry name" value="CARRIER DOMAIN-CONTAINING PROTEIN"/>
    <property type="match status" value="1"/>
</dbReference>
<evidence type="ECO:0000259" key="3">
    <source>
        <dbReference type="Pfam" id="PF00550"/>
    </source>
</evidence>
<dbReference type="InterPro" id="IPR003231">
    <property type="entry name" value="ACP"/>
</dbReference>
<dbReference type="PANTHER" id="PTHR20863">
    <property type="entry name" value="ACYL CARRIER PROTEIN"/>
    <property type="match status" value="1"/>
</dbReference>
<name>A0A512AZY8_9BACT</name>
<evidence type="ECO:0000256" key="2">
    <source>
        <dbReference type="ARBA" id="ARBA00022553"/>
    </source>
</evidence>
<proteinExistence type="predicted"/>
<evidence type="ECO:0000313" key="5">
    <source>
        <dbReference type="Proteomes" id="UP000321532"/>
    </source>
</evidence>
<dbReference type="SUPFAM" id="SSF47336">
    <property type="entry name" value="ACP-like"/>
    <property type="match status" value="1"/>
</dbReference>
<evidence type="ECO:0000313" key="4">
    <source>
        <dbReference type="EMBL" id="GEO05270.1"/>
    </source>
</evidence>
<dbReference type="InterPro" id="IPR009081">
    <property type="entry name" value="PP-bd_ACP"/>
</dbReference>
<feature type="domain" description="Carrier" evidence="3">
    <location>
        <begin position="23"/>
        <end position="86"/>
    </location>
</feature>
<dbReference type="GO" id="GO:0000036">
    <property type="term" value="F:acyl carrier activity"/>
    <property type="evidence" value="ECO:0007669"/>
    <property type="project" value="TreeGrafter"/>
</dbReference>
<keyword evidence="1" id="KW-0596">Phosphopantetheine</keyword>
<reference evidence="4 5" key="1">
    <citation type="submission" date="2019-07" db="EMBL/GenBank/DDBJ databases">
        <title>Whole genome shotgun sequence of Adhaeribacter aerolatus NBRC 106133.</title>
        <authorList>
            <person name="Hosoyama A."/>
            <person name="Uohara A."/>
            <person name="Ohji S."/>
            <person name="Ichikawa N."/>
        </authorList>
    </citation>
    <scope>NUCLEOTIDE SEQUENCE [LARGE SCALE GENOMIC DNA]</scope>
    <source>
        <strain evidence="4 5">NBRC 106133</strain>
    </source>
</reference>
<dbReference type="Pfam" id="PF00550">
    <property type="entry name" value="PP-binding"/>
    <property type="match status" value="1"/>
</dbReference>
<dbReference type="EMBL" id="BJYS01000022">
    <property type="protein sequence ID" value="GEO05270.1"/>
    <property type="molecule type" value="Genomic_DNA"/>
</dbReference>
<gene>
    <name evidence="4" type="ORF">AAE02nite_29340</name>
</gene>
<organism evidence="4 5">
    <name type="scientific">Adhaeribacter aerolatus</name>
    <dbReference type="NCBI Taxonomy" id="670289"/>
    <lineage>
        <taxon>Bacteria</taxon>
        <taxon>Pseudomonadati</taxon>
        <taxon>Bacteroidota</taxon>
        <taxon>Cytophagia</taxon>
        <taxon>Cytophagales</taxon>
        <taxon>Hymenobacteraceae</taxon>
        <taxon>Adhaeribacter</taxon>
    </lineage>
</organism>
<protein>
    <recommendedName>
        <fullName evidence="3">Carrier domain-containing protein</fullName>
    </recommendedName>
</protein>
<dbReference type="AlphaFoldDB" id="A0A512AZY8"/>
<dbReference type="InterPro" id="IPR036736">
    <property type="entry name" value="ACP-like_sf"/>
</dbReference>
<keyword evidence="2" id="KW-0597">Phosphoprotein</keyword>
<keyword evidence="5" id="KW-1185">Reference proteome</keyword>
<dbReference type="GO" id="GO:0000035">
    <property type="term" value="F:acyl binding"/>
    <property type="evidence" value="ECO:0007669"/>
    <property type="project" value="TreeGrafter"/>
</dbReference>
<evidence type="ECO:0000256" key="1">
    <source>
        <dbReference type="ARBA" id="ARBA00022450"/>
    </source>
</evidence>
<accession>A0A512AZY8</accession>
<dbReference type="Proteomes" id="UP000321532">
    <property type="component" value="Unassembled WGS sequence"/>
</dbReference>